<sequence>MNLEHVSVEKSTYGLKAFPPNPIQLSLFPKKSLRPAYRVSHEHIEHIMRRISAGGLCGGEMVRDYLRRQLRHNCRPNTIRASGSTLLLFLAFFKRSGGQHLATIGREHISAFVEHEQDRGMAPTSVDGRLKGLYAFLNFLVSRDVIGTGVIKRKLLIRVPEALPKAIDPEDVQLLLAAVSTIRDRALILTLLRTGMRIGELLNTSVEDRTVFFFRMGLLIIDPDFSCFGKFHGRPPWVKGFTIRVAPKLSV</sequence>
<evidence type="ECO:0000256" key="3">
    <source>
        <dbReference type="ARBA" id="ARBA00023172"/>
    </source>
</evidence>
<evidence type="ECO:0000313" key="7">
    <source>
        <dbReference type="EMBL" id="BBO78541.1"/>
    </source>
</evidence>
<dbReference type="Pfam" id="PF02899">
    <property type="entry name" value="Phage_int_SAM_1"/>
    <property type="match status" value="1"/>
</dbReference>
<dbReference type="GO" id="GO:0015074">
    <property type="term" value="P:DNA integration"/>
    <property type="evidence" value="ECO:0007669"/>
    <property type="project" value="UniProtKB-KW"/>
</dbReference>
<evidence type="ECO:0000259" key="6">
    <source>
        <dbReference type="PROSITE" id="PS51900"/>
    </source>
</evidence>
<proteinExistence type="predicted"/>
<dbReference type="InterPro" id="IPR044068">
    <property type="entry name" value="CB"/>
</dbReference>
<reference evidence="7 8" key="1">
    <citation type="submission" date="2019-11" db="EMBL/GenBank/DDBJ databases">
        <title>Comparative genomics of hydrocarbon-degrading Desulfosarcina strains.</title>
        <authorList>
            <person name="Watanabe M."/>
            <person name="Kojima H."/>
            <person name="Fukui M."/>
        </authorList>
    </citation>
    <scope>NUCLEOTIDE SEQUENCE [LARGE SCALE GENOMIC DNA]</scope>
    <source>
        <strain evidence="7 8">PP31</strain>
    </source>
</reference>
<evidence type="ECO:0000256" key="2">
    <source>
        <dbReference type="ARBA" id="ARBA00023125"/>
    </source>
</evidence>
<evidence type="ECO:0000313" key="8">
    <source>
        <dbReference type="Proteomes" id="UP000427769"/>
    </source>
</evidence>
<evidence type="ECO:0000256" key="1">
    <source>
        <dbReference type="ARBA" id="ARBA00022908"/>
    </source>
</evidence>
<keyword evidence="3" id="KW-0233">DNA recombination</keyword>
<name>A0A5K7ZFG2_9BACT</name>
<dbReference type="PROSITE" id="PS51898">
    <property type="entry name" value="TYR_RECOMBINASE"/>
    <property type="match status" value="1"/>
</dbReference>
<dbReference type="OrthoDB" id="5429152at2"/>
<dbReference type="InterPro" id="IPR010998">
    <property type="entry name" value="Integrase_recombinase_N"/>
</dbReference>
<evidence type="ECO:0008006" key="9">
    <source>
        <dbReference type="Google" id="ProtNLM"/>
    </source>
</evidence>
<dbReference type="SUPFAM" id="SSF56349">
    <property type="entry name" value="DNA breaking-rejoining enzymes"/>
    <property type="match status" value="1"/>
</dbReference>
<dbReference type="EMBL" id="AP021875">
    <property type="protein sequence ID" value="BBO78541.1"/>
    <property type="molecule type" value="Genomic_DNA"/>
</dbReference>
<evidence type="ECO:0000256" key="4">
    <source>
        <dbReference type="PROSITE-ProRule" id="PRU01248"/>
    </source>
</evidence>
<dbReference type="InterPro" id="IPR002104">
    <property type="entry name" value="Integrase_catalytic"/>
</dbReference>
<keyword evidence="2 4" id="KW-0238">DNA-binding</keyword>
<dbReference type="InterPro" id="IPR004107">
    <property type="entry name" value="Integrase_SAM-like_N"/>
</dbReference>
<evidence type="ECO:0000259" key="5">
    <source>
        <dbReference type="PROSITE" id="PS51898"/>
    </source>
</evidence>
<dbReference type="Gene3D" id="1.10.443.10">
    <property type="entry name" value="Intergrase catalytic core"/>
    <property type="match status" value="1"/>
</dbReference>
<feature type="domain" description="Tyr recombinase" evidence="5">
    <location>
        <begin position="162"/>
        <end position="251"/>
    </location>
</feature>
<gene>
    <name evidence="7" type="ORF">DSCW_59580</name>
</gene>
<dbReference type="KEGG" id="dwd:DSCW_59580"/>
<dbReference type="GO" id="GO:0003677">
    <property type="term" value="F:DNA binding"/>
    <property type="evidence" value="ECO:0007669"/>
    <property type="project" value="UniProtKB-UniRule"/>
</dbReference>
<accession>A0A5K7ZFG2</accession>
<feature type="domain" description="Core-binding (CB)" evidence="6">
    <location>
        <begin position="56"/>
        <end position="141"/>
    </location>
</feature>
<dbReference type="AlphaFoldDB" id="A0A5K7ZFG2"/>
<dbReference type="RefSeq" id="WP_155307160.1">
    <property type="nucleotide sequence ID" value="NZ_AP021875.1"/>
</dbReference>
<dbReference type="Gene3D" id="1.10.150.130">
    <property type="match status" value="1"/>
</dbReference>
<dbReference type="InterPro" id="IPR013762">
    <property type="entry name" value="Integrase-like_cat_sf"/>
</dbReference>
<keyword evidence="8" id="KW-1185">Reference proteome</keyword>
<dbReference type="InterPro" id="IPR011010">
    <property type="entry name" value="DNA_brk_join_enz"/>
</dbReference>
<dbReference type="GO" id="GO:0006310">
    <property type="term" value="P:DNA recombination"/>
    <property type="evidence" value="ECO:0007669"/>
    <property type="project" value="UniProtKB-KW"/>
</dbReference>
<keyword evidence="1" id="KW-0229">DNA integration</keyword>
<dbReference type="PROSITE" id="PS51900">
    <property type="entry name" value="CB"/>
    <property type="match status" value="1"/>
</dbReference>
<protein>
    <recommendedName>
        <fullName evidence="9">Tyr recombinase domain-containing protein</fullName>
    </recommendedName>
</protein>
<dbReference type="Proteomes" id="UP000427769">
    <property type="component" value="Chromosome"/>
</dbReference>
<organism evidence="7 8">
    <name type="scientific">Desulfosarcina widdelii</name>
    <dbReference type="NCBI Taxonomy" id="947919"/>
    <lineage>
        <taxon>Bacteria</taxon>
        <taxon>Pseudomonadati</taxon>
        <taxon>Thermodesulfobacteriota</taxon>
        <taxon>Desulfobacteria</taxon>
        <taxon>Desulfobacterales</taxon>
        <taxon>Desulfosarcinaceae</taxon>
        <taxon>Desulfosarcina</taxon>
    </lineage>
</organism>